<comment type="caution">
    <text evidence="1">The sequence shown here is derived from an EMBL/GenBank/DDBJ whole genome shotgun (WGS) entry which is preliminary data.</text>
</comment>
<accession>A0AAE1QRD6</accession>
<reference evidence="1" key="1">
    <citation type="submission" date="2023-12" db="EMBL/GenBank/DDBJ databases">
        <title>Genome assembly of Anisodus tanguticus.</title>
        <authorList>
            <person name="Wang Y.-J."/>
        </authorList>
    </citation>
    <scope>NUCLEOTIDE SEQUENCE</scope>
    <source>
        <strain evidence="1">KB-2021</strain>
        <tissue evidence="1">Leaf</tissue>
    </source>
</reference>
<organism evidence="1 2">
    <name type="scientific">Anisodus tanguticus</name>
    <dbReference type="NCBI Taxonomy" id="243964"/>
    <lineage>
        <taxon>Eukaryota</taxon>
        <taxon>Viridiplantae</taxon>
        <taxon>Streptophyta</taxon>
        <taxon>Embryophyta</taxon>
        <taxon>Tracheophyta</taxon>
        <taxon>Spermatophyta</taxon>
        <taxon>Magnoliopsida</taxon>
        <taxon>eudicotyledons</taxon>
        <taxon>Gunneridae</taxon>
        <taxon>Pentapetalae</taxon>
        <taxon>asterids</taxon>
        <taxon>lamiids</taxon>
        <taxon>Solanales</taxon>
        <taxon>Solanaceae</taxon>
        <taxon>Solanoideae</taxon>
        <taxon>Hyoscyameae</taxon>
        <taxon>Anisodus</taxon>
    </lineage>
</organism>
<evidence type="ECO:0000313" key="2">
    <source>
        <dbReference type="Proteomes" id="UP001291623"/>
    </source>
</evidence>
<dbReference type="PANTHER" id="PTHR46327">
    <property type="entry name" value="F16F4.11 PROTEIN-RELATED"/>
    <property type="match status" value="1"/>
</dbReference>
<evidence type="ECO:0000313" key="1">
    <source>
        <dbReference type="EMBL" id="KAK4337921.1"/>
    </source>
</evidence>
<protein>
    <submittedName>
        <fullName evidence="1">Uncharacterized protein</fullName>
    </submittedName>
</protein>
<dbReference type="EMBL" id="JAVYJV010000024">
    <property type="protein sequence ID" value="KAK4337921.1"/>
    <property type="molecule type" value="Genomic_DNA"/>
</dbReference>
<proteinExistence type="predicted"/>
<dbReference type="AlphaFoldDB" id="A0AAE1QRD6"/>
<sequence>MSHPSDDDIIAKRILSGVELTGQKGKGSLEEVLKNKDKQPVVSSSMKWKDEMVKILITANSYIDEDVWFNGIFPKKSKCRAISNDMAERCHRVSPTLIGRVLADDIYMGPRCIATRNQE</sequence>
<keyword evidence="2" id="KW-1185">Reference proteome</keyword>
<dbReference type="Proteomes" id="UP001291623">
    <property type="component" value="Unassembled WGS sequence"/>
</dbReference>
<gene>
    <name evidence="1" type="ORF">RND71_042408</name>
</gene>
<dbReference type="PANTHER" id="PTHR46327:SF13">
    <property type="entry name" value="MYB_SANT-LIKE DNA-BINDING DOMAIN-CONTAINING PROTEIN"/>
    <property type="match status" value="1"/>
</dbReference>
<name>A0AAE1QRD6_9SOLA</name>